<evidence type="ECO:0000256" key="5">
    <source>
        <dbReference type="SAM" id="MobiDB-lite"/>
    </source>
</evidence>
<dbReference type="InterPro" id="IPR036259">
    <property type="entry name" value="MFS_trans_sf"/>
</dbReference>
<sequence>MASHYDKAQETKNGENPSLQYDQDESELSPQHREYLLQRHGTLDLDPMPSADDADPYNWPLWKKRTNLVLVAFHAMMGTFTASAIIPAYLDISKDLGVSLQKVSYLTSIQIVVLGYAPLFWKPISNRYGRRSVFLISLIGSLVFNVACAKSRSYASVAACRALQAFFISPAGALGSAVVAESVFKAQSAQFMGVWTLMVTLGIPSSPFILGFVVQRVEYHWVYWILAIINAVQFIFYIFFGPETRYIGRRKDITPSTGSTIRKEYLTFRRIDPEPLRLWDFIQPFTLFNRITVVVPAIAYAMVFVFSAVLTTVEIPQLLQEKFALSTQGIGLQFLPIMIGSVLGEQAGGPLSDFLMKKRHGGGRHRPQHRLWLSYIGYILTIIGLVVFLVQTQNATTGKWNVTPLIGLAITAFGNQLITTVLITFAVDCNHDEAASVGVYITLVRQTWGFIGPFWFPSMFASVGVGNSAGIACALIFTCSVIPTILLQWRGQRLSSKSNV</sequence>
<feature type="transmembrane region" description="Helical" evidence="6">
    <location>
        <begin position="102"/>
        <end position="121"/>
    </location>
</feature>
<feature type="transmembrane region" description="Helical" evidence="6">
    <location>
        <begin position="68"/>
        <end position="90"/>
    </location>
</feature>
<dbReference type="PROSITE" id="PS50850">
    <property type="entry name" value="MFS"/>
    <property type="match status" value="1"/>
</dbReference>
<gene>
    <name evidence="8" type="ORF">TCE0_015f02823</name>
</gene>
<feature type="transmembrane region" description="Helical" evidence="6">
    <location>
        <begin position="192"/>
        <end position="215"/>
    </location>
</feature>
<feature type="transmembrane region" description="Helical" evidence="6">
    <location>
        <begin position="287"/>
        <end position="310"/>
    </location>
</feature>
<feature type="transmembrane region" description="Helical" evidence="6">
    <location>
        <begin position="133"/>
        <end position="155"/>
    </location>
</feature>
<comment type="subcellular location">
    <subcellularLocation>
        <location evidence="1">Membrane</location>
        <topology evidence="1">Multi-pass membrane protein</topology>
    </subcellularLocation>
</comment>
<feature type="domain" description="Major facilitator superfamily (MFS) profile" evidence="7">
    <location>
        <begin position="67"/>
        <end position="492"/>
    </location>
</feature>
<dbReference type="SUPFAM" id="SSF103473">
    <property type="entry name" value="MFS general substrate transporter"/>
    <property type="match status" value="1"/>
</dbReference>
<keyword evidence="3 6" id="KW-1133">Transmembrane helix</keyword>
<keyword evidence="2 6" id="KW-0812">Transmembrane</keyword>
<evidence type="ECO:0000313" key="8">
    <source>
        <dbReference type="EMBL" id="GAM34922.1"/>
    </source>
</evidence>
<dbReference type="AlphaFoldDB" id="A0A6V8H0U1"/>
<evidence type="ECO:0000256" key="1">
    <source>
        <dbReference type="ARBA" id="ARBA00004141"/>
    </source>
</evidence>
<dbReference type="PANTHER" id="PTHR23502:SF2">
    <property type="entry name" value="TRANSPORTER, PUTATIVE (AFU_ORTHOLOGUE AFUA_2G08910)-RELATED"/>
    <property type="match status" value="1"/>
</dbReference>
<accession>A0A6V8H0U1</accession>
<proteinExistence type="predicted"/>
<dbReference type="PANTHER" id="PTHR23502">
    <property type="entry name" value="MAJOR FACILITATOR SUPERFAMILY"/>
    <property type="match status" value="1"/>
</dbReference>
<feature type="transmembrane region" description="Helical" evidence="6">
    <location>
        <begin position="221"/>
        <end position="240"/>
    </location>
</feature>
<dbReference type="Pfam" id="PF07690">
    <property type="entry name" value="MFS_1"/>
    <property type="match status" value="1"/>
</dbReference>
<feature type="transmembrane region" description="Helical" evidence="6">
    <location>
        <begin position="468"/>
        <end position="487"/>
    </location>
</feature>
<dbReference type="InterPro" id="IPR020846">
    <property type="entry name" value="MFS_dom"/>
</dbReference>
<feature type="region of interest" description="Disordered" evidence="5">
    <location>
        <begin position="1"/>
        <end position="27"/>
    </location>
</feature>
<dbReference type="Proteomes" id="UP000053095">
    <property type="component" value="Unassembled WGS sequence"/>
</dbReference>
<keyword evidence="4 6" id="KW-0472">Membrane</keyword>
<evidence type="ECO:0000256" key="2">
    <source>
        <dbReference type="ARBA" id="ARBA00022692"/>
    </source>
</evidence>
<feature type="transmembrane region" description="Helical" evidence="6">
    <location>
        <begin position="437"/>
        <end position="456"/>
    </location>
</feature>
<dbReference type="EMBL" id="DF933811">
    <property type="protein sequence ID" value="GAM34922.1"/>
    <property type="molecule type" value="Genomic_DNA"/>
</dbReference>
<name>A0A6V8H0U1_TALPI</name>
<dbReference type="FunFam" id="1.20.1250.20:FF:000318">
    <property type="entry name" value="MFS multidrug transporter, putative"/>
    <property type="match status" value="1"/>
</dbReference>
<feature type="compositionally biased region" description="Basic and acidic residues" evidence="5">
    <location>
        <begin position="1"/>
        <end position="13"/>
    </location>
</feature>
<dbReference type="GO" id="GO:0005886">
    <property type="term" value="C:plasma membrane"/>
    <property type="evidence" value="ECO:0007669"/>
    <property type="project" value="TreeGrafter"/>
</dbReference>
<dbReference type="Gene3D" id="1.20.1250.20">
    <property type="entry name" value="MFS general substrate transporter like domains"/>
    <property type="match status" value="1"/>
</dbReference>
<evidence type="ECO:0000259" key="7">
    <source>
        <dbReference type="PROSITE" id="PS50850"/>
    </source>
</evidence>
<reference evidence="9" key="1">
    <citation type="journal article" date="2015" name="Genome Announc.">
        <title>Draft genome sequence of Talaromyces cellulolyticus strain Y-94, a source of lignocellulosic biomass-degrading enzymes.</title>
        <authorList>
            <person name="Fujii T."/>
            <person name="Koike H."/>
            <person name="Sawayama S."/>
            <person name="Yano S."/>
            <person name="Inoue H."/>
        </authorList>
    </citation>
    <scope>NUCLEOTIDE SEQUENCE [LARGE SCALE GENOMIC DNA]</scope>
    <source>
        <strain evidence="9">Y-94</strain>
    </source>
</reference>
<keyword evidence="9" id="KW-1185">Reference proteome</keyword>
<comment type="caution">
    <text evidence="8">The sequence shown here is derived from an EMBL/GenBank/DDBJ whole genome shotgun (WGS) entry which is preliminary data.</text>
</comment>
<protein>
    <recommendedName>
        <fullName evidence="7">Major facilitator superfamily (MFS) profile domain-containing protein</fullName>
    </recommendedName>
</protein>
<feature type="transmembrane region" description="Helical" evidence="6">
    <location>
        <begin position="161"/>
        <end position="180"/>
    </location>
</feature>
<feature type="transmembrane region" description="Helical" evidence="6">
    <location>
        <begin position="402"/>
        <end position="425"/>
    </location>
</feature>
<evidence type="ECO:0000256" key="4">
    <source>
        <dbReference type="ARBA" id="ARBA00023136"/>
    </source>
</evidence>
<feature type="transmembrane region" description="Helical" evidence="6">
    <location>
        <begin position="372"/>
        <end position="390"/>
    </location>
</feature>
<feature type="transmembrane region" description="Helical" evidence="6">
    <location>
        <begin position="330"/>
        <end position="351"/>
    </location>
</feature>
<evidence type="ECO:0000313" key="9">
    <source>
        <dbReference type="Proteomes" id="UP000053095"/>
    </source>
</evidence>
<evidence type="ECO:0000256" key="3">
    <source>
        <dbReference type="ARBA" id="ARBA00022989"/>
    </source>
</evidence>
<organism evidence="8 9">
    <name type="scientific">Talaromyces pinophilus</name>
    <name type="common">Penicillium pinophilum</name>
    <dbReference type="NCBI Taxonomy" id="128442"/>
    <lineage>
        <taxon>Eukaryota</taxon>
        <taxon>Fungi</taxon>
        <taxon>Dikarya</taxon>
        <taxon>Ascomycota</taxon>
        <taxon>Pezizomycotina</taxon>
        <taxon>Eurotiomycetes</taxon>
        <taxon>Eurotiomycetidae</taxon>
        <taxon>Eurotiales</taxon>
        <taxon>Trichocomaceae</taxon>
        <taxon>Talaromyces</taxon>
        <taxon>Talaromyces sect. Talaromyces</taxon>
    </lineage>
</organism>
<dbReference type="InterPro" id="IPR011701">
    <property type="entry name" value="MFS"/>
</dbReference>
<evidence type="ECO:0000256" key="6">
    <source>
        <dbReference type="SAM" id="Phobius"/>
    </source>
</evidence>
<dbReference type="GO" id="GO:0022857">
    <property type="term" value="F:transmembrane transporter activity"/>
    <property type="evidence" value="ECO:0007669"/>
    <property type="project" value="InterPro"/>
</dbReference>